<reference evidence="1 2" key="1">
    <citation type="submission" date="2018-11" db="EMBL/GenBank/DDBJ databases">
        <title>Whole genome sequencing of Pantoea sp. RIT388.</title>
        <authorList>
            <person name="Gan H.M."/>
            <person name="Hudson A.O."/>
        </authorList>
    </citation>
    <scope>NUCLEOTIDE SEQUENCE [LARGE SCALE GENOMIC DNA]</scope>
    <source>
        <strain evidence="1 2">RIT388</strain>
    </source>
</reference>
<organism evidence="1 2">
    <name type="scientific">Candidatus Pantoea deserta</name>
    <dbReference type="NCBI Taxonomy" id="1869313"/>
    <lineage>
        <taxon>Bacteria</taxon>
        <taxon>Pseudomonadati</taxon>
        <taxon>Pseudomonadota</taxon>
        <taxon>Gammaproteobacteria</taxon>
        <taxon>Enterobacterales</taxon>
        <taxon>Erwiniaceae</taxon>
        <taxon>Pantoea</taxon>
    </lineage>
</organism>
<name>A0A3N4NZN0_9GAMM</name>
<accession>A0A3N4NZN0</accession>
<keyword evidence="2" id="KW-1185">Reference proteome</keyword>
<dbReference type="RefSeq" id="WP_123800693.1">
    <property type="nucleotide sequence ID" value="NZ_RMVG01000005.1"/>
</dbReference>
<protein>
    <submittedName>
        <fullName evidence="1">Uncharacterized protein</fullName>
    </submittedName>
</protein>
<evidence type="ECO:0000313" key="2">
    <source>
        <dbReference type="Proteomes" id="UP000281332"/>
    </source>
</evidence>
<gene>
    <name evidence="1" type="ORF">BBB56_09415</name>
</gene>
<dbReference type="EMBL" id="RMVG01000005">
    <property type="protein sequence ID" value="RPE01495.1"/>
    <property type="molecule type" value="Genomic_DNA"/>
</dbReference>
<dbReference type="AlphaFoldDB" id="A0A3N4NZN0"/>
<sequence length="132" mass="14885">MVSKETAPFDNPWLSAIDSTEKKLTRSLFSQRHFASERPGSLWFAHHPQALAAGKPSRYVNHCYAVAGERKRAEPAPPPVEAYQELELLPTLARISQRLQARTRQTAQPSAQDESVEVALRVVRKQRAARLK</sequence>
<proteinExistence type="predicted"/>
<comment type="caution">
    <text evidence="1">The sequence shown here is derived from an EMBL/GenBank/DDBJ whole genome shotgun (WGS) entry which is preliminary data.</text>
</comment>
<dbReference type="Proteomes" id="UP000281332">
    <property type="component" value="Unassembled WGS sequence"/>
</dbReference>
<dbReference type="OrthoDB" id="6548670at2"/>
<evidence type="ECO:0000313" key="1">
    <source>
        <dbReference type="EMBL" id="RPE01495.1"/>
    </source>
</evidence>